<dbReference type="RefSeq" id="XP_018334214.1">
    <property type="nucleotide sequence ID" value="XM_018478712.2"/>
</dbReference>
<dbReference type="PANTHER" id="PTHR15954">
    <property type="entry name" value="VACUOLAR PROTEIN SORTING-ASSOCIATED PROTEIN 51 HOMOLOG"/>
    <property type="match status" value="1"/>
</dbReference>
<proteinExistence type="inferred from homology"/>
<dbReference type="GO" id="GO:0048193">
    <property type="term" value="P:Golgi vesicle transport"/>
    <property type="evidence" value="ECO:0007669"/>
    <property type="project" value="TreeGrafter"/>
</dbReference>
<keyword evidence="3" id="KW-0445">Lipid transport</keyword>
<dbReference type="PANTHER" id="PTHR15954:SF4">
    <property type="entry name" value="VACUOLAR PROTEIN SORTING-ASSOCIATED PROTEIN 51 HOMOLOG"/>
    <property type="match status" value="1"/>
</dbReference>
<dbReference type="OrthoDB" id="203678at2759"/>
<comment type="subcellular location">
    <subcellularLocation>
        <location evidence="3">Golgi apparatus</location>
        <location evidence="3">trans-Golgi network</location>
    </subcellularLocation>
</comment>
<keyword evidence="4" id="KW-1185">Reference proteome</keyword>
<dbReference type="GO" id="GO:0032456">
    <property type="term" value="P:endocytic recycling"/>
    <property type="evidence" value="ECO:0007669"/>
    <property type="project" value="TreeGrafter"/>
</dbReference>
<sequence>MLRKSVETRDWLHTIEPRTVRAVMKRVVEDMTSIDSMVAQLYEDQGTTTEHSSDSSRKTHSISVSRHQYRSNWSSYTPSHLDSTIVSNIHKLFSERIEIFSTVEFNKVSILTGIIKISLKTFMECVRLKTFSKFGLQQIQVDTHYLQLYLWRFVADENLVHFLLDEILGSAVHRCLEPVLMEPSIVDIICERG</sequence>
<evidence type="ECO:0000256" key="2">
    <source>
        <dbReference type="ARBA" id="ARBA00016122"/>
    </source>
</evidence>
<dbReference type="GeneID" id="108743235"/>
<reference evidence="5" key="1">
    <citation type="submission" date="2025-08" db="UniProtKB">
        <authorList>
            <consortium name="RefSeq"/>
        </authorList>
    </citation>
    <scope>IDENTIFICATION</scope>
    <source>
        <tissue evidence="5">Entire body</tissue>
    </source>
</reference>
<dbReference type="Proteomes" id="UP000192223">
    <property type="component" value="Unplaced"/>
</dbReference>
<dbReference type="KEGG" id="apln:108743235"/>
<evidence type="ECO:0000313" key="4">
    <source>
        <dbReference type="Proteomes" id="UP000192223"/>
    </source>
</evidence>
<comment type="similarity">
    <text evidence="1 3">Belongs to the VPS51 family.</text>
</comment>
<evidence type="ECO:0000256" key="3">
    <source>
        <dbReference type="RuleBase" id="RU368010"/>
    </source>
</evidence>
<comment type="function">
    <text evidence="3">Acts as component of the GARP complex that is involved in retrograde transport from early and late endosomes to the trans-Golgi network (TGN).</text>
</comment>
<dbReference type="STRING" id="224129.A0A1W4XDX1"/>
<dbReference type="GO" id="GO:0000938">
    <property type="term" value="C:GARP complex"/>
    <property type="evidence" value="ECO:0007669"/>
    <property type="project" value="UniProtKB-UniRule"/>
</dbReference>
<dbReference type="GO" id="GO:0005829">
    <property type="term" value="C:cytosol"/>
    <property type="evidence" value="ECO:0007669"/>
    <property type="project" value="GOC"/>
</dbReference>
<organism evidence="4 5">
    <name type="scientific">Agrilus planipennis</name>
    <name type="common">Emerald ash borer</name>
    <name type="synonym">Agrilus marcopoli</name>
    <dbReference type="NCBI Taxonomy" id="224129"/>
    <lineage>
        <taxon>Eukaryota</taxon>
        <taxon>Metazoa</taxon>
        <taxon>Ecdysozoa</taxon>
        <taxon>Arthropoda</taxon>
        <taxon>Hexapoda</taxon>
        <taxon>Insecta</taxon>
        <taxon>Pterygota</taxon>
        <taxon>Neoptera</taxon>
        <taxon>Endopterygota</taxon>
        <taxon>Coleoptera</taxon>
        <taxon>Polyphaga</taxon>
        <taxon>Elateriformia</taxon>
        <taxon>Buprestoidea</taxon>
        <taxon>Buprestidae</taxon>
        <taxon>Agrilinae</taxon>
        <taxon>Agrilus</taxon>
    </lineage>
</organism>
<keyword evidence="3" id="KW-0653">Protein transport</keyword>
<dbReference type="GO" id="GO:0007041">
    <property type="term" value="P:lysosomal transport"/>
    <property type="evidence" value="ECO:0007669"/>
    <property type="project" value="TreeGrafter"/>
</dbReference>
<evidence type="ECO:0000256" key="1">
    <source>
        <dbReference type="ARBA" id="ARBA00006080"/>
    </source>
</evidence>
<dbReference type="InParanoid" id="A0A1W4XDX1"/>
<dbReference type="GO" id="GO:0042147">
    <property type="term" value="P:retrograde transport, endosome to Golgi"/>
    <property type="evidence" value="ECO:0007669"/>
    <property type="project" value="UniProtKB-UniRule"/>
</dbReference>
<dbReference type="GO" id="GO:1990745">
    <property type="term" value="C:EARP complex"/>
    <property type="evidence" value="ECO:0007669"/>
    <property type="project" value="TreeGrafter"/>
</dbReference>
<dbReference type="GO" id="GO:0007030">
    <property type="term" value="P:Golgi organization"/>
    <property type="evidence" value="ECO:0007669"/>
    <property type="project" value="UniProtKB-UniRule"/>
</dbReference>
<dbReference type="GO" id="GO:0015031">
    <property type="term" value="P:protein transport"/>
    <property type="evidence" value="ECO:0007669"/>
    <property type="project" value="UniProtKB-UniRule"/>
</dbReference>
<evidence type="ECO:0000313" key="5">
    <source>
        <dbReference type="RefSeq" id="XP_018334214.1"/>
    </source>
</evidence>
<dbReference type="GO" id="GO:0016020">
    <property type="term" value="C:membrane"/>
    <property type="evidence" value="ECO:0007669"/>
    <property type="project" value="TreeGrafter"/>
</dbReference>
<name>A0A1W4XDX1_AGRPL</name>
<protein>
    <recommendedName>
        <fullName evidence="2 3">Vacuolar protein sorting-associated protein 51 homolog</fullName>
    </recommendedName>
</protein>
<keyword evidence="3" id="KW-0813">Transport</keyword>
<gene>
    <name evidence="5" type="primary">LOC108743235</name>
</gene>
<comment type="subunit">
    <text evidence="3">Component of the Golgi-associated retrograde protein (GARP) complex.</text>
</comment>
<dbReference type="AlphaFoldDB" id="A0A1W4XDX1"/>
<dbReference type="InterPro" id="IPR014812">
    <property type="entry name" value="Vps51"/>
</dbReference>
<keyword evidence="3" id="KW-0333">Golgi apparatus</keyword>
<accession>A0A1W4XDX1</accession>
<dbReference type="GO" id="GO:0006869">
    <property type="term" value="P:lipid transport"/>
    <property type="evidence" value="ECO:0007669"/>
    <property type="project" value="UniProtKB-UniRule"/>
</dbReference>